<dbReference type="RefSeq" id="WP_067749683.1">
    <property type="nucleotide sequence ID" value="NZ_LT907988.1"/>
</dbReference>
<proteinExistence type="predicted"/>
<evidence type="ECO:0000256" key="2">
    <source>
        <dbReference type="SAM" id="MobiDB-lite"/>
    </source>
</evidence>
<keyword evidence="3" id="KW-0732">Signal</keyword>
<organism evidence="4 6">
    <name type="scientific">Orrella dioscoreae</name>
    <dbReference type="NCBI Taxonomy" id="1851544"/>
    <lineage>
        <taxon>Bacteria</taxon>
        <taxon>Pseudomonadati</taxon>
        <taxon>Pseudomonadota</taxon>
        <taxon>Betaproteobacteria</taxon>
        <taxon>Burkholderiales</taxon>
        <taxon>Alcaligenaceae</taxon>
        <taxon>Orrella</taxon>
    </lineage>
</organism>
<feature type="repeat" description="TPR" evidence="1">
    <location>
        <begin position="176"/>
        <end position="209"/>
    </location>
</feature>
<accession>A0A1C3JXU6</accession>
<keyword evidence="6" id="KW-1185">Reference proteome</keyword>
<sequence length="317" mass="33147">MTVPSFSRLLRPLAASLLAATLSACGGITIQADASNGPAGKRNVPTPAPTTAAAPRPPANSADSTAEGLKLARLLRDQGRYEGAAGVYAQLEQRGALKPLEVLEYASVAAPVQSPQENLALFGRARRALNEAGAKLSAAATVTLCNGLGRARMNMGLQDAALADFDCTLAVDANNVPALNAKGVLLDARGDHDGARKLFSQALELDPSDFRALNNLALSHLASGDPEQAIRLLSQTDARTLPTLALNLAFARALQGDEAGARQSLSAIMSPSLVPRALEDFAQRRQRIRDGAPVAGELLAASRHLLQLREQEKDGNG</sequence>
<gene>
    <name evidence="4" type="ORF">ODI_02663</name>
    <name evidence="5" type="ORF">ODI_R0768</name>
</gene>
<dbReference type="AlphaFoldDB" id="A0A1C3JXU6"/>
<feature type="chain" id="PRO_5015062410" evidence="3">
    <location>
        <begin position="20"/>
        <end position="317"/>
    </location>
</feature>
<dbReference type="Proteomes" id="UP000078558">
    <property type="component" value="Chromosome I"/>
</dbReference>
<reference evidence="5 6" key="2">
    <citation type="submission" date="2017-08" db="EMBL/GenBank/DDBJ databases">
        <authorList>
            <person name="de Groot N.N."/>
        </authorList>
    </citation>
    <scope>NUCLEOTIDE SEQUENCE [LARGE SCALE GENOMIC DNA]</scope>
    <source>
        <strain evidence="5">Orrdi1</strain>
    </source>
</reference>
<dbReference type="Gene3D" id="1.25.40.10">
    <property type="entry name" value="Tetratricopeptide repeat domain"/>
    <property type="match status" value="1"/>
</dbReference>
<dbReference type="SUPFAM" id="SSF48452">
    <property type="entry name" value="TPR-like"/>
    <property type="match status" value="1"/>
</dbReference>
<dbReference type="OrthoDB" id="9814366at2"/>
<dbReference type="EMBL" id="LT907988">
    <property type="protein sequence ID" value="SOE47319.1"/>
    <property type="molecule type" value="Genomic_DNA"/>
</dbReference>
<evidence type="ECO:0000313" key="6">
    <source>
        <dbReference type="Proteomes" id="UP000078558"/>
    </source>
</evidence>
<dbReference type="Pfam" id="PF13176">
    <property type="entry name" value="TPR_7"/>
    <property type="match status" value="1"/>
</dbReference>
<evidence type="ECO:0000313" key="4">
    <source>
        <dbReference type="EMBL" id="SBT23974.1"/>
    </source>
</evidence>
<evidence type="ECO:0000313" key="5">
    <source>
        <dbReference type="EMBL" id="SOE47319.1"/>
    </source>
</evidence>
<feature type="signal peptide" evidence="3">
    <location>
        <begin position="1"/>
        <end position="19"/>
    </location>
</feature>
<dbReference type="KEGG" id="odi:ODI_R0768"/>
<dbReference type="Pfam" id="PF14559">
    <property type="entry name" value="TPR_19"/>
    <property type="match status" value="1"/>
</dbReference>
<feature type="region of interest" description="Disordered" evidence="2">
    <location>
        <begin position="34"/>
        <end position="65"/>
    </location>
</feature>
<keyword evidence="1" id="KW-0802">TPR repeat</keyword>
<dbReference type="SMART" id="SM00028">
    <property type="entry name" value="TPR"/>
    <property type="match status" value="3"/>
</dbReference>
<dbReference type="PROSITE" id="PS50005">
    <property type="entry name" value="TPR"/>
    <property type="match status" value="1"/>
</dbReference>
<dbReference type="InterPro" id="IPR019734">
    <property type="entry name" value="TPR_rpt"/>
</dbReference>
<dbReference type="InterPro" id="IPR011990">
    <property type="entry name" value="TPR-like_helical_dom_sf"/>
</dbReference>
<name>A0A1C3JXU6_9BURK</name>
<evidence type="ECO:0000256" key="3">
    <source>
        <dbReference type="SAM" id="SignalP"/>
    </source>
</evidence>
<reference evidence="4 6" key="1">
    <citation type="submission" date="2016-06" db="EMBL/GenBank/DDBJ databases">
        <authorList>
            <person name="Kjaerup R.B."/>
            <person name="Dalgaard T.S."/>
            <person name="Juul-Madsen H.R."/>
        </authorList>
    </citation>
    <scope>NUCLEOTIDE SEQUENCE [LARGE SCALE GENOMIC DNA]</scope>
    <source>
        <strain evidence="4">Orrdi1</strain>
    </source>
</reference>
<evidence type="ECO:0000256" key="1">
    <source>
        <dbReference type="PROSITE-ProRule" id="PRU00339"/>
    </source>
</evidence>
<protein>
    <submittedName>
        <fullName evidence="4">FOG: TPR repeat</fullName>
    </submittedName>
</protein>
<dbReference type="EMBL" id="FLRC01000004">
    <property type="protein sequence ID" value="SBT23974.1"/>
    <property type="molecule type" value="Genomic_DNA"/>
</dbReference>
<dbReference type="STRING" id="1851544.ODI_02663"/>